<name>A0A5B9MEV4_9BACT</name>
<dbReference type="Proteomes" id="UP000321353">
    <property type="component" value="Chromosome"/>
</dbReference>
<dbReference type="AlphaFoldDB" id="A0A5B9MEV4"/>
<dbReference type="Pfam" id="PF09413">
    <property type="entry name" value="DUF2007"/>
    <property type="match status" value="1"/>
</dbReference>
<dbReference type="KEGG" id="smam:Mal15_38680"/>
<evidence type="ECO:0000313" key="2">
    <source>
        <dbReference type="EMBL" id="QEF99801.1"/>
    </source>
</evidence>
<proteinExistence type="predicted"/>
<sequence>MPEEEKNLDLSKLVTVAERPDEASAAIVVSVLQDDGIRAIATGGFTSGFRAEAPGMVKIKAFEEDAERARQVIAEIKMDPSVFDD</sequence>
<gene>
    <name evidence="2" type="ORF">Mal15_38680</name>
</gene>
<keyword evidence="3" id="KW-1185">Reference proteome</keyword>
<evidence type="ECO:0000259" key="1">
    <source>
        <dbReference type="Pfam" id="PF09413"/>
    </source>
</evidence>
<dbReference type="RefSeq" id="WP_147869148.1">
    <property type="nucleotide sequence ID" value="NZ_CP036264.1"/>
</dbReference>
<accession>A0A5B9MEV4</accession>
<reference evidence="2 3" key="1">
    <citation type="submission" date="2019-02" db="EMBL/GenBank/DDBJ databases">
        <title>Planctomycetal bacteria perform biofilm scaping via a novel small molecule.</title>
        <authorList>
            <person name="Jeske O."/>
            <person name="Boedeker C."/>
            <person name="Wiegand S."/>
            <person name="Breitling P."/>
            <person name="Kallscheuer N."/>
            <person name="Jogler M."/>
            <person name="Rohde M."/>
            <person name="Petersen J."/>
            <person name="Medema M.H."/>
            <person name="Surup F."/>
            <person name="Jogler C."/>
        </authorList>
    </citation>
    <scope>NUCLEOTIDE SEQUENCE [LARGE SCALE GENOMIC DNA]</scope>
    <source>
        <strain evidence="2 3">Mal15</strain>
    </source>
</reference>
<dbReference type="InterPro" id="IPR018551">
    <property type="entry name" value="DUF2007"/>
</dbReference>
<feature type="domain" description="DUF2007" evidence="1">
    <location>
        <begin position="14"/>
        <end position="77"/>
    </location>
</feature>
<dbReference type="EMBL" id="CP036264">
    <property type="protein sequence ID" value="QEF99801.1"/>
    <property type="molecule type" value="Genomic_DNA"/>
</dbReference>
<evidence type="ECO:0000313" key="3">
    <source>
        <dbReference type="Proteomes" id="UP000321353"/>
    </source>
</evidence>
<organism evidence="2 3">
    <name type="scientific">Stieleria maiorica</name>
    <dbReference type="NCBI Taxonomy" id="2795974"/>
    <lineage>
        <taxon>Bacteria</taxon>
        <taxon>Pseudomonadati</taxon>
        <taxon>Planctomycetota</taxon>
        <taxon>Planctomycetia</taxon>
        <taxon>Pirellulales</taxon>
        <taxon>Pirellulaceae</taxon>
        <taxon>Stieleria</taxon>
    </lineage>
</organism>
<protein>
    <recommendedName>
        <fullName evidence="1">DUF2007 domain-containing protein</fullName>
    </recommendedName>
</protein>